<protein>
    <submittedName>
        <fullName evidence="9">Trk family potassium uptake protein</fullName>
    </submittedName>
</protein>
<feature type="transmembrane region" description="Helical" evidence="8">
    <location>
        <begin position="118"/>
        <end position="139"/>
    </location>
</feature>
<evidence type="ECO:0000313" key="10">
    <source>
        <dbReference type="Proteomes" id="UP000515860"/>
    </source>
</evidence>
<evidence type="ECO:0000256" key="3">
    <source>
        <dbReference type="ARBA" id="ARBA00022475"/>
    </source>
</evidence>
<keyword evidence="2" id="KW-0813">Transport</keyword>
<keyword evidence="4 8" id="KW-0812">Transmembrane</keyword>
<dbReference type="EMBL" id="CP060635">
    <property type="protein sequence ID" value="QNM08571.1"/>
    <property type="molecule type" value="Genomic_DNA"/>
</dbReference>
<feature type="transmembrane region" description="Helical" evidence="8">
    <location>
        <begin position="398"/>
        <end position="418"/>
    </location>
</feature>
<name>A0A7G9GCN9_9FIRM</name>
<dbReference type="Pfam" id="PF02386">
    <property type="entry name" value="TrkH"/>
    <property type="match status" value="1"/>
</dbReference>
<dbReference type="PANTHER" id="PTHR32024:SF1">
    <property type="entry name" value="KTR SYSTEM POTASSIUM UPTAKE PROTEIN B"/>
    <property type="match status" value="1"/>
</dbReference>
<proteinExistence type="predicted"/>
<dbReference type="GO" id="GO:0008324">
    <property type="term" value="F:monoatomic cation transmembrane transporter activity"/>
    <property type="evidence" value="ECO:0007669"/>
    <property type="project" value="InterPro"/>
</dbReference>
<keyword evidence="3" id="KW-1003">Cell membrane</keyword>
<dbReference type="AlphaFoldDB" id="A0A7G9GCN9"/>
<feature type="transmembrane region" description="Helical" evidence="8">
    <location>
        <begin position="337"/>
        <end position="360"/>
    </location>
</feature>
<evidence type="ECO:0000313" key="9">
    <source>
        <dbReference type="EMBL" id="QNM08571.1"/>
    </source>
</evidence>
<feature type="transmembrane region" description="Helical" evidence="8">
    <location>
        <begin position="183"/>
        <end position="202"/>
    </location>
</feature>
<feature type="transmembrane region" description="Helical" evidence="8">
    <location>
        <begin position="64"/>
        <end position="88"/>
    </location>
</feature>
<dbReference type="GO" id="GO:0030001">
    <property type="term" value="P:metal ion transport"/>
    <property type="evidence" value="ECO:0007669"/>
    <property type="project" value="UniProtKB-ARBA"/>
</dbReference>
<evidence type="ECO:0000256" key="5">
    <source>
        <dbReference type="ARBA" id="ARBA00022989"/>
    </source>
</evidence>
<reference evidence="9 10" key="1">
    <citation type="submission" date="2020-08" db="EMBL/GenBank/DDBJ databases">
        <authorList>
            <person name="Liu C."/>
            <person name="Sun Q."/>
        </authorList>
    </citation>
    <scope>NUCLEOTIDE SEQUENCE [LARGE SCALE GENOMIC DNA]</scope>
    <source>
        <strain evidence="9 10">NSJ-29</strain>
    </source>
</reference>
<dbReference type="KEGG" id="whj:H9Q79_17205"/>
<dbReference type="PANTHER" id="PTHR32024">
    <property type="entry name" value="TRK SYSTEM POTASSIUM UPTAKE PROTEIN TRKG-RELATED"/>
    <property type="match status" value="1"/>
</dbReference>
<gene>
    <name evidence="9" type="ORF">H9Q79_17205</name>
</gene>
<evidence type="ECO:0000256" key="7">
    <source>
        <dbReference type="ARBA" id="ARBA00023136"/>
    </source>
</evidence>
<keyword evidence="5 8" id="KW-1133">Transmembrane helix</keyword>
<dbReference type="GO" id="GO:0005886">
    <property type="term" value="C:plasma membrane"/>
    <property type="evidence" value="ECO:0007669"/>
    <property type="project" value="UniProtKB-SubCell"/>
</dbReference>
<sequence>MKIILAGYCLIILLGSLLLWLPVATRAGESVPFSDAFFTATSATCVTGLVRFDTYTCWSGFGQVIILCLIQIGGVGFMTLAITAMAAAGRKIGLQSRMLMQNSISAPHLGGIVRITRFILLGTLLVEGIGVILLGFYFIPRLGFGEGLWYSVFHAISAFCNAGFDLFGQFSPGSSLTTVGGNWYVNMIIMVLIVVGGLGFLVWKDLLDHRFSFSKLRLHSKIVLITTGVLILGGAACLFWLESGNPSFEAMGGSEKVLTSLFQSVTSRTAGFNSVNLSTMTQASQFVMIILMLIGGSTGSTAGGIKTTTAAVQLLSIRTIFRGRKSVEAYHRSIEDAVVRTASCITCLYLLLSVGVGLVISHLEAIPFLTSLYESVSAIATVGLTLGITAQLGFVSKILLALLMIFGRAGSLTILLAFTSDKKKIAARYPVEKVTVG</sequence>
<organism evidence="9 10">
    <name type="scientific">Wansuia hejianensis</name>
    <dbReference type="NCBI Taxonomy" id="2763667"/>
    <lineage>
        <taxon>Bacteria</taxon>
        <taxon>Bacillati</taxon>
        <taxon>Bacillota</taxon>
        <taxon>Clostridia</taxon>
        <taxon>Lachnospirales</taxon>
        <taxon>Lachnospiraceae</taxon>
        <taxon>Wansuia</taxon>
    </lineage>
</organism>
<keyword evidence="10" id="KW-1185">Reference proteome</keyword>
<dbReference type="InterPro" id="IPR003445">
    <property type="entry name" value="Cat_transpt"/>
</dbReference>
<evidence type="ECO:0000256" key="4">
    <source>
        <dbReference type="ARBA" id="ARBA00022692"/>
    </source>
</evidence>
<evidence type="ECO:0000256" key="1">
    <source>
        <dbReference type="ARBA" id="ARBA00004651"/>
    </source>
</evidence>
<evidence type="ECO:0000256" key="2">
    <source>
        <dbReference type="ARBA" id="ARBA00022448"/>
    </source>
</evidence>
<dbReference type="RefSeq" id="WP_249328804.1">
    <property type="nucleotide sequence ID" value="NZ_CP060635.1"/>
</dbReference>
<keyword evidence="7 8" id="KW-0472">Membrane</keyword>
<evidence type="ECO:0000256" key="6">
    <source>
        <dbReference type="ARBA" id="ARBA00023065"/>
    </source>
</evidence>
<comment type="subcellular location">
    <subcellularLocation>
        <location evidence="1">Cell membrane</location>
        <topology evidence="1">Multi-pass membrane protein</topology>
    </subcellularLocation>
</comment>
<feature type="transmembrane region" description="Helical" evidence="8">
    <location>
        <begin position="372"/>
        <end position="392"/>
    </location>
</feature>
<dbReference type="Proteomes" id="UP000515860">
    <property type="component" value="Chromosome"/>
</dbReference>
<evidence type="ECO:0000256" key="8">
    <source>
        <dbReference type="SAM" id="Phobius"/>
    </source>
</evidence>
<keyword evidence="6" id="KW-0406">Ion transport</keyword>
<accession>A0A7G9GCN9</accession>
<feature type="transmembrane region" description="Helical" evidence="8">
    <location>
        <begin position="222"/>
        <end position="241"/>
    </location>
</feature>